<keyword evidence="5" id="KW-0804">Transcription</keyword>
<evidence type="ECO:0000256" key="2">
    <source>
        <dbReference type="ARBA" id="ARBA00022833"/>
    </source>
</evidence>
<protein>
    <recommendedName>
        <fullName evidence="8">Zn(2)-C6 fungal-type domain-containing protein</fullName>
    </recommendedName>
</protein>
<keyword evidence="4" id="KW-0238">DNA-binding</keyword>
<evidence type="ECO:0000256" key="7">
    <source>
        <dbReference type="SAM" id="MobiDB-lite"/>
    </source>
</evidence>
<dbReference type="AlphaFoldDB" id="A0AAV9P592"/>
<dbReference type="CDD" id="cd00067">
    <property type="entry name" value="GAL4"/>
    <property type="match status" value="1"/>
</dbReference>
<dbReference type="RefSeq" id="XP_064657639.1">
    <property type="nucleotide sequence ID" value="XM_064803838.1"/>
</dbReference>
<evidence type="ECO:0000313" key="10">
    <source>
        <dbReference type="Proteomes" id="UP001337655"/>
    </source>
</evidence>
<keyword evidence="3" id="KW-0805">Transcription regulation</keyword>
<dbReference type="GO" id="GO:0008270">
    <property type="term" value="F:zinc ion binding"/>
    <property type="evidence" value="ECO:0007669"/>
    <property type="project" value="InterPro"/>
</dbReference>
<comment type="caution">
    <text evidence="9">The sequence shown here is derived from an EMBL/GenBank/DDBJ whole genome shotgun (WGS) entry which is preliminary data.</text>
</comment>
<organism evidence="9 10">
    <name type="scientific">Saxophila tyrrhenica</name>
    <dbReference type="NCBI Taxonomy" id="1690608"/>
    <lineage>
        <taxon>Eukaryota</taxon>
        <taxon>Fungi</taxon>
        <taxon>Dikarya</taxon>
        <taxon>Ascomycota</taxon>
        <taxon>Pezizomycotina</taxon>
        <taxon>Dothideomycetes</taxon>
        <taxon>Dothideomycetidae</taxon>
        <taxon>Mycosphaerellales</taxon>
        <taxon>Extremaceae</taxon>
        <taxon>Saxophila</taxon>
    </lineage>
</organism>
<evidence type="ECO:0000256" key="5">
    <source>
        <dbReference type="ARBA" id="ARBA00023163"/>
    </source>
</evidence>
<dbReference type="PANTHER" id="PTHR36206">
    <property type="entry name" value="ASPERCRYPTIN BIOSYNTHESIS CLUSTER-SPECIFIC TRANSCRIPTION REGULATOR ATNN-RELATED"/>
    <property type="match status" value="1"/>
</dbReference>
<keyword evidence="6" id="KW-0539">Nucleus</keyword>
<reference evidence="9 10" key="1">
    <citation type="submission" date="2023-08" db="EMBL/GenBank/DDBJ databases">
        <title>Black Yeasts Isolated from many extreme environments.</title>
        <authorList>
            <person name="Coleine C."/>
            <person name="Stajich J.E."/>
            <person name="Selbmann L."/>
        </authorList>
    </citation>
    <scope>NUCLEOTIDE SEQUENCE [LARGE SCALE GENOMIC DNA]</scope>
    <source>
        <strain evidence="9 10">CCFEE 5935</strain>
    </source>
</reference>
<feature type="compositionally biased region" description="Polar residues" evidence="7">
    <location>
        <begin position="237"/>
        <end position="254"/>
    </location>
</feature>
<keyword evidence="10" id="KW-1185">Reference proteome</keyword>
<dbReference type="PROSITE" id="PS00463">
    <property type="entry name" value="ZN2_CY6_FUNGAL_1"/>
    <property type="match status" value="1"/>
</dbReference>
<evidence type="ECO:0000313" key="9">
    <source>
        <dbReference type="EMBL" id="KAK5168029.1"/>
    </source>
</evidence>
<dbReference type="SUPFAM" id="SSF57701">
    <property type="entry name" value="Zn2/Cys6 DNA-binding domain"/>
    <property type="match status" value="1"/>
</dbReference>
<name>A0AAV9P592_9PEZI</name>
<dbReference type="SMART" id="SM00066">
    <property type="entry name" value="GAL4"/>
    <property type="match status" value="1"/>
</dbReference>
<evidence type="ECO:0000256" key="3">
    <source>
        <dbReference type="ARBA" id="ARBA00023015"/>
    </source>
</evidence>
<gene>
    <name evidence="9" type="ORF">LTR77_006596</name>
</gene>
<evidence type="ECO:0000259" key="8">
    <source>
        <dbReference type="PROSITE" id="PS50048"/>
    </source>
</evidence>
<dbReference type="Proteomes" id="UP001337655">
    <property type="component" value="Unassembled WGS sequence"/>
</dbReference>
<dbReference type="InterPro" id="IPR052360">
    <property type="entry name" value="Transcr_Regulatory_Proteins"/>
</dbReference>
<dbReference type="GeneID" id="89927936"/>
<feature type="region of interest" description="Disordered" evidence="7">
    <location>
        <begin position="1"/>
        <end position="65"/>
    </location>
</feature>
<evidence type="ECO:0000256" key="6">
    <source>
        <dbReference type="ARBA" id="ARBA00023242"/>
    </source>
</evidence>
<sequence>MPPSTLDKAGAQLDEQPESCHSPSMQYFHPHHVPPEHYRASPQQDHEHKQPTSTSHTPLLPPIGDFNGQMMQTAQPQYATVAMNGQMQQPPPPPAHHHHPPPTYHAPQYHYANGMPPTMPSNVGVNGQNGGALPRYALPPQMMVGPNPRPKKDIKRRTKTGCLTCRKRRIKCDEHHPTCRNCQKSKRECMGYDPIFKPQPGPTHIQPAPSAHPNLKVEQSPQDSAVPPSAYRPSHPYSATESAFSTGSTSPRNMQGQAGYVDPALGGGEPPSTMNNFNSALQPERRVRRVSIDHLFSINDVPPRFHPREAPPVNSEALQHEAEDFYRLHFAPGLDKLFETNWYSERGPHHLQQDRPLLDYTMQVVERMRPRPEDFTAIQQLQSLEARLVWQLAAMPRSPLRHEANGATNDPLASQVIARIDTLENLLTGQFLPPSRIPQAPSQDHQQDHRKYNEQHFWHLLGRFTSARDDTADPHAAREVNESLAAMRASLGMLENRDVLYSIAVARHVGGRLQDFHPPRPVIAQTDDPNDEVKKLQVAQSFISQEDQKGTTQVIQRVCSMAMRSWVLQKQQ</sequence>
<dbReference type="InterPro" id="IPR001138">
    <property type="entry name" value="Zn2Cys6_DnaBD"/>
</dbReference>
<dbReference type="GO" id="GO:0003677">
    <property type="term" value="F:DNA binding"/>
    <property type="evidence" value="ECO:0007669"/>
    <property type="project" value="UniProtKB-KW"/>
</dbReference>
<evidence type="ECO:0000256" key="1">
    <source>
        <dbReference type="ARBA" id="ARBA00022723"/>
    </source>
</evidence>
<keyword evidence="1" id="KW-0479">Metal-binding</keyword>
<dbReference type="EMBL" id="JAVRRT010000010">
    <property type="protein sequence ID" value="KAK5168029.1"/>
    <property type="molecule type" value="Genomic_DNA"/>
</dbReference>
<feature type="compositionally biased region" description="Basic and acidic residues" evidence="7">
    <location>
        <begin position="33"/>
        <end position="50"/>
    </location>
</feature>
<dbReference type="Pfam" id="PF00172">
    <property type="entry name" value="Zn_clus"/>
    <property type="match status" value="1"/>
</dbReference>
<dbReference type="InterPro" id="IPR036864">
    <property type="entry name" value="Zn2-C6_fun-type_DNA-bd_sf"/>
</dbReference>
<dbReference type="PROSITE" id="PS50048">
    <property type="entry name" value="ZN2_CY6_FUNGAL_2"/>
    <property type="match status" value="1"/>
</dbReference>
<dbReference type="PANTHER" id="PTHR36206:SF13">
    <property type="entry name" value="TRANSCRIPTIONAL REGULATORY PROTEIN MOC3"/>
    <property type="match status" value="1"/>
</dbReference>
<accession>A0AAV9P592</accession>
<dbReference type="Gene3D" id="4.10.240.10">
    <property type="entry name" value="Zn(2)-C6 fungal-type DNA-binding domain"/>
    <property type="match status" value="1"/>
</dbReference>
<dbReference type="GO" id="GO:0000981">
    <property type="term" value="F:DNA-binding transcription factor activity, RNA polymerase II-specific"/>
    <property type="evidence" value="ECO:0007669"/>
    <property type="project" value="InterPro"/>
</dbReference>
<proteinExistence type="predicted"/>
<keyword evidence="2" id="KW-0862">Zinc</keyword>
<feature type="domain" description="Zn(2)-C6 fungal-type" evidence="8">
    <location>
        <begin position="161"/>
        <end position="189"/>
    </location>
</feature>
<evidence type="ECO:0000256" key="4">
    <source>
        <dbReference type="ARBA" id="ARBA00023125"/>
    </source>
</evidence>
<feature type="region of interest" description="Disordered" evidence="7">
    <location>
        <begin position="195"/>
        <end position="254"/>
    </location>
</feature>